<gene>
    <name evidence="2" type="ORF">CJD36_018815</name>
</gene>
<name>A0A2S7SQX7_9BACT</name>
<evidence type="ECO:0000313" key="3">
    <source>
        <dbReference type="Proteomes" id="UP000239872"/>
    </source>
</evidence>
<organism evidence="2 3">
    <name type="scientific">Flavipsychrobacter stenotrophus</name>
    <dbReference type="NCBI Taxonomy" id="2077091"/>
    <lineage>
        <taxon>Bacteria</taxon>
        <taxon>Pseudomonadati</taxon>
        <taxon>Bacteroidota</taxon>
        <taxon>Chitinophagia</taxon>
        <taxon>Chitinophagales</taxon>
        <taxon>Chitinophagaceae</taxon>
        <taxon>Flavipsychrobacter</taxon>
    </lineage>
</organism>
<proteinExistence type="predicted"/>
<accession>A0A2S7SQX7</accession>
<keyword evidence="3" id="KW-1185">Reference proteome</keyword>
<feature type="domain" description="Copper-binding protein MbnP-like" evidence="1">
    <location>
        <begin position="10"/>
        <end position="196"/>
    </location>
</feature>
<comment type="caution">
    <text evidence="2">The sequence shown here is derived from an EMBL/GenBank/DDBJ whole genome shotgun (WGS) entry which is preliminary data.</text>
</comment>
<sequence>MSFSAPADNGKLTIQFNHYVDSHLLELDTVNYTNDVHQAFTVTKFKYYVGNVSLLRKDGTQYQQVSYFLINEEEPLSKQIIWHSIPAGEYTGLSFIIGVDSAHNCTGLQEGALDPINAMFWTWNTGYIFLKLEGKAPASKSPGRIFEYHIGGFREPVNSIRTVRLNFSVPLIITPGADHIIQLKADAAEVLKTPVAIDFSILSSVTDAHNATMIADNYKDMFSIISIN</sequence>
<protein>
    <recommendedName>
        <fullName evidence="1">Copper-binding protein MbnP-like domain-containing protein</fullName>
    </recommendedName>
</protein>
<evidence type="ECO:0000259" key="1">
    <source>
        <dbReference type="Pfam" id="PF20243"/>
    </source>
</evidence>
<evidence type="ECO:0000313" key="2">
    <source>
        <dbReference type="EMBL" id="PQJ09302.1"/>
    </source>
</evidence>
<reference evidence="2 3" key="1">
    <citation type="submission" date="2018-01" db="EMBL/GenBank/DDBJ databases">
        <title>A novel member of the phylum Bacteroidetes isolated from glacier ice.</title>
        <authorList>
            <person name="Liu Q."/>
            <person name="Xin Y.-H."/>
        </authorList>
    </citation>
    <scope>NUCLEOTIDE SEQUENCE [LARGE SCALE GENOMIC DNA]</scope>
    <source>
        <strain evidence="2 3">RB1R16</strain>
    </source>
</reference>
<dbReference type="Proteomes" id="UP000239872">
    <property type="component" value="Unassembled WGS sequence"/>
</dbReference>
<dbReference type="Pfam" id="PF20243">
    <property type="entry name" value="MbnP"/>
    <property type="match status" value="1"/>
</dbReference>
<dbReference type="EMBL" id="PPSL01000006">
    <property type="protein sequence ID" value="PQJ09302.1"/>
    <property type="molecule type" value="Genomic_DNA"/>
</dbReference>
<dbReference type="InterPro" id="IPR046863">
    <property type="entry name" value="MbnP-like_dom"/>
</dbReference>
<dbReference type="AlphaFoldDB" id="A0A2S7SQX7"/>